<gene>
    <name evidence="2" type="primary">LOC115366131</name>
</gene>
<sequence>MPRMKAIYSDFFWKPLTEDVEELLARFQHTDSVRFEHFSAIWREMGFSDVFRGIFGLTEMKRFCRVALTTAVKYFLPPHSYQIQVGGLYLMYAFYHTQLSIPPMKIRLALKDWAYVQKFLRDSIHAQHYDVVYILQKLFATRAIHYTAMPHFLSFQKLRKKESTESVCTAFLGRNSTVQELLSSEFLEELANIESHYQGMKKTMVEKNDNINIAHPDFSQRLYSCAGEFTSWQEKTFSNVKREADKCSGDEEKPMEAESRARLLSSIKNKSYSCYQEMSKSRRHRQVETVDSCTSEAEQSQETAASRRRRPLSLRARTWKKLSVPEDKSQIQAWLLSCPEHEKVPLKRTDQPAPIKW</sequence>
<dbReference type="OrthoDB" id="20127at2759"/>
<dbReference type="AlphaFoldDB" id="A0A667XC77"/>
<name>A0A667XC77_9TELE</name>
<evidence type="ECO:0000313" key="3">
    <source>
        <dbReference type="Proteomes" id="UP000472263"/>
    </source>
</evidence>
<keyword evidence="3" id="KW-1185">Reference proteome</keyword>
<dbReference type="GO" id="GO:0019185">
    <property type="term" value="C:snRNA-activating protein complex"/>
    <property type="evidence" value="ECO:0007669"/>
    <property type="project" value="TreeGrafter"/>
</dbReference>
<dbReference type="InterPro" id="IPR019188">
    <property type="entry name" value="SNAPC1"/>
</dbReference>
<reference evidence="2" key="3">
    <citation type="submission" date="2025-09" db="UniProtKB">
        <authorList>
            <consortium name="Ensembl"/>
        </authorList>
    </citation>
    <scope>IDENTIFICATION</scope>
</reference>
<dbReference type="Ensembl" id="ENSMMDT00005011993.1">
    <property type="protein sequence ID" value="ENSMMDP00005011643.1"/>
    <property type="gene ID" value="ENSMMDG00005006233.1"/>
</dbReference>
<organism evidence="2 3">
    <name type="scientific">Myripristis murdjan</name>
    <name type="common">pinecone soldierfish</name>
    <dbReference type="NCBI Taxonomy" id="586833"/>
    <lineage>
        <taxon>Eukaryota</taxon>
        <taxon>Metazoa</taxon>
        <taxon>Chordata</taxon>
        <taxon>Craniata</taxon>
        <taxon>Vertebrata</taxon>
        <taxon>Euteleostomi</taxon>
        <taxon>Actinopterygii</taxon>
        <taxon>Neopterygii</taxon>
        <taxon>Teleostei</taxon>
        <taxon>Neoteleostei</taxon>
        <taxon>Acanthomorphata</taxon>
        <taxon>Holocentriformes</taxon>
        <taxon>Holocentridae</taxon>
        <taxon>Myripristis</taxon>
    </lineage>
</organism>
<dbReference type="PANTHER" id="PTHR15131:SF3">
    <property type="entry name" value="SNRNA-ACTIVATING PROTEIN COMPLEX SUBUNIT 1"/>
    <property type="match status" value="1"/>
</dbReference>
<dbReference type="GO" id="GO:0042796">
    <property type="term" value="P:snRNA transcription by RNA polymerase III"/>
    <property type="evidence" value="ECO:0007669"/>
    <property type="project" value="TreeGrafter"/>
</dbReference>
<dbReference type="PANTHER" id="PTHR15131">
    <property type="entry name" value="SMALL NUCLEAR RNA ACTIVATING COMPLEX, POLYPEPTIDE 1"/>
    <property type="match status" value="1"/>
</dbReference>
<dbReference type="GO" id="GO:0043565">
    <property type="term" value="F:sequence-specific DNA binding"/>
    <property type="evidence" value="ECO:0007669"/>
    <property type="project" value="TreeGrafter"/>
</dbReference>
<feature type="compositionally biased region" description="Polar residues" evidence="1">
    <location>
        <begin position="289"/>
        <end position="303"/>
    </location>
</feature>
<dbReference type="GeneTree" id="ENSGT00390000018691"/>
<feature type="region of interest" description="Disordered" evidence="1">
    <location>
        <begin position="283"/>
        <end position="310"/>
    </location>
</feature>
<evidence type="ECO:0000256" key="1">
    <source>
        <dbReference type="SAM" id="MobiDB-lite"/>
    </source>
</evidence>
<accession>A0A667XC77</accession>
<dbReference type="GeneID" id="115366131"/>
<dbReference type="RefSeq" id="XP_029917250.1">
    <property type="nucleotide sequence ID" value="XM_030061390.1"/>
</dbReference>
<dbReference type="GO" id="GO:0042795">
    <property type="term" value="P:snRNA transcription by RNA polymerase II"/>
    <property type="evidence" value="ECO:0007669"/>
    <property type="project" value="TreeGrafter"/>
</dbReference>
<dbReference type="InParanoid" id="A0A667XC77"/>
<protein>
    <submittedName>
        <fullName evidence="2">snRNA-activating protein complex subunit 1-like</fullName>
    </submittedName>
</protein>
<dbReference type="Proteomes" id="UP000472263">
    <property type="component" value="Chromosome 10"/>
</dbReference>
<reference evidence="2" key="2">
    <citation type="submission" date="2025-08" db="UniProtKB">
        <authorList>
            <consortium name="Ensembl"/>
        </authorList>
    </citation>
    <scope>IDENTIFICATION</scope>
</reference>
<reference evidence="2" key="1">
    <citation type="submission" date="2019-06" db="EMBL/GenBank/DDBJ databases">
        <authorList>
            <consortium name="Wellcome Sanger Institute Data Sharing"/>
        </authorList>
    </citation>
    <scope>NUCLEOTIDE SEQUENCE [LARGE SCALE GENOMIC DNA]</scope>
</reference>
<evidence type="ECO:0000313" key="2">
    <source>
        <dbReference type="Ensembl" id="ENSMMDP00005011643.1"/>
    </source>
</evidence>
<dbReference type="Pfam" id="PF09808">
    <property type="entry name" value="SNAPC1"/>
    <property type="match status" value="1"/>
</dbReference>
<proteinExistence type="predicted"/>